<dbReference type="PROSITE" id="PS51762">
    <property type="entry name" value="GH16_2"/>
    <property type="match status" value="1"/>
</dbReference>
<dbReference type="CDD" id="cd00118">
    <property type="entry name" value="LysM"/>
    <property type="match status" value="2"/>
</dbReference>
<dbReference type="GO" id="GO:0005975">
    <property type="term" value="P:carbohydrate metabolic process"/>
    <property type="evidence" value="ECO:0007669"/>
    <property type="project" value="InterPro"/>
</dbReference>
<feature type="domain" description="GH16" evidence="2">
    <location>
        <begin position="86"/>
        <end position="313"/>
    </location>
</feature>
<dbReference type="RefSeq" id="XP_016631159.1">
    <property type="nucleotide sequence ID" value="XM_016777649.1"/>
</dbReference>
<dbReference type="VEuPathDB" id="FungiDB:Z520_07150"/>
<protein>
    <recommendedName>
        <fullName evidence="6">GH16 domain-containing protein</fullName>
    </recommendedName>
</protein>
<accession>A0A0D2IJ21</accession>
<dbReference type="Gene3D" id="2.60.120.200">
    <property type="match status" value="1"/>
</dbReference>
<feature type="region of interest" description="Disordered" evidence="1">
    <location>
        <begin position="460"/>
        <end position="521"/>
    </location>
</feature>
<dbReference type="EMBL" id="KN848075">
    <property type="protein sequence ID" value="KIX97036.1"/>
    <property type="molecule type" value="Genomic_DNA"/>
</dbReference>
<dbReference type="GO" id="GO:0031505">
    <property type="term" value="P:fungal-type cell wall organization"/>
    <property type="evidence" value="ECO:0007669"/>
    <property type="project" value="TreeGrafter"/>
</dbReference>
<evidence type="ECO:0000256" key="1">
    <source>
        <dbReference type="SAM" id="MobiDB-lite"/>
    </source>
</evidence>
<name>A0A0D2IJ21_9EURO</name>
<gene>
    <name evidence="4" type="ORF">Z520_07150</name>
</gene>
<dbReference type="STRING" id="1442371.A0A0D2IJ21"/>
<organism evidence="4 5">
    <name type="scientific">Fonsecaea multimorphosa CBS 102226</name>
    <dbReference type="NCBI Taxonomy" id="1442371"/>
    <lineage>
        <taxon>Eukaryota</taxon>
        <taxon>Fungi</taxon>
        <taxon>Dikarya</taxon>
        <taxon>Ascomycota</taxon>
        <taxon>Pezizomycotina</taxon>
        <taxon>Eurotiomycetes</taxon>
        <taxon>Chaetothyriomycetidae</taxon>
        <taxon>Chaetothyriales</taxon>
        <taxon>Herpotrichiellaceae</taxon>
        <taxon>Fonsecaea</taxon>
    </lineage>
</organism>
<feature type="region of interest" description="Disordered" evidence="1">
    <location>
        <begin position="561"/>
        <end position="587"/>
    </location>
</feature>
<feature type="region of interest" description="Disordered" evidence="1">
    <location>
        <begin position="892"/>
        <end position="914"/>
    </location>
</feature>
<evidence type="ECO:0000313" key="4">
    <source>
        <dbReference type="EMBL" id="KIX97036.1"/>
    </source>
</evidence>
<feature type="compositionally biased region" description="Low complexity" evidence="1">
    <location>
        <begin position="892"/>
        <end position="901"/>
    </location>
</feature>
<evidence type="ECO:0000259" key="3">
    <source>
        <dbReference type="PROSITE" id="PS51782"/>
    </source>
</evidence>
<dbReference type="GO" id="GO:0004553">
    <property type="term" value="F:hydrolase activity, hydrolyzing O-glycosyl compounds"/>
    <property type="evidence" value="ECO:0007669"/>
    <property type="project" value="InterPro"/>
</dbReference>
<dbReference type="InterPro" id="IPR036779">
    <property type="entry name" value="LysM_dom_sf"/>
</dbReference>
<dbReference type="GO" id="GO:0009277">
    <property type="term" value="C:fungal-type cell wall"/>
    <property type="evidence" value="ECO:0007669"/>
    <property type="project" value="TreeGrafter"/>
</dbReference>
<evidence type="ECO:0000313" key="5">
    <source>
        <dbReference type="Proteomes" id="UP000053411"/>
    </source>
</evidence>
<dbReference type="GO" id="GO:0016757">
    <property type="term" value="F:glycosyltransferase activity"/>
    <property type="evidence" value="ECO:0007669"/>
    <property type="project" value="TreeGrafter"/>
</dbReference>
<dbReference type="InterPro" id="IPR050546">
    <property type="entry name" value="Glycosyl_Hydrlase_16"/>
</dbReference>
<proteinExistence type="predicted"/>
<dbReference type="Pfam" id="PF00722">
    <property type="entry name" value="Glyco_hydro_16"/>
    <property type="match status" value="1"/>
</dbReference>
<dbReference type="AlphaFoldDB" id="A0A0D2IJ21"/>
<dbReference type="SUPFAM" id="SSF54106">
    <property type="entry name" value="LysM domain"/>
    <property type="match status" value="2"/>
</dbReference>
<feature type="domain" description="LysM" evidence="3">
    <location>
        <begin position="594"/>
        <end position="638"/>
    </location>
</feature>
<dbReference type="PROSITE" id="PS51782">
    <property type="entry name" value="LYSM"/>
    <property type="match status" value="2"/>
</dbReference>
<dbReference type="GeneID" id="27712896"/>
<dbReference type="InterPro" id="IPR013320">
    <property type="entry name" value="ConA-like_dom_sf"/>
</dbReference>
<dbReference type="SUPFAM" id="SSF49899">
    <property type="entry name" value="Concanavalin A-like lectins/glucanases"/>
    <property type="match status" value="1"/>
</dbReference>
<dbReference type="PANTHER" id="PTHR10963">
    <property type="entry name" value="GLYCOSYL HYDROLASE-RELATED"/>
    <property type="match status" value="1"/>
</dbReference>
<dbReference type="InterPro" id="IPR018392">
    <property type="entry name" value="LysM"/>
</dbReference>
<keyword evidence="5" id="KW-1185">Reference proteome</keyword>
<evidence type="ECO:0008006" key="6">
    <source>
        <dbReference type="Google" id="ProtNLM"/>
    </source>
</evidence>
<sequence length="929" mass="95128">MNIDAKNIARYVQRKQTPSIVMFPLFCNTPNGLPECSESRSHLSVHEDDSLNSVIVACNNPHRLVEAGERAIILLGLQSSKWSVSLRSINPSLPLTLLLTTNNVGSCPPIPGLTTGEYFMDFTQQTSTPSDWILADYATVGYGSPNGANFTFAKRYDAPYIWTRFYVLFGHIEVVVQAAPGAGIITSSVMMSDDLDEIDWEWSGNNFASSSGAVQTNYFGKGQIGNSDRGSQPSVDDPEDTFHTYALDWQPDQLVWSIDGVAVRTLTNNGATTGSYQYPQTPSRLHLGLWCSGDPSTPYGTVYWGGGYTNFSAAPFSAYVKSVKITTNNTCSSWQYPSPFDGTYQSVQCTNQTLALPCTYTVAAGDDGSTIANNLTVNFDTLQAANPGVNWDQLLVGQVLNVPGGTCPTSTAASISSTTTFTSTTSTDTAVTSTMSSAIASSSTSDSSSLSTSTSESAVYTSAPSSSATSSSTTFGLSTSTSASSVYTSPSSSSATSSSMMMPAFPSSSSSSATSSSTVPPSYSNTPFSAIGAASTTTSPQPSLDPASAVTATSTSALTTTTSTVSTSVSSTVSTTTDVGSSTTTLPAPPQASNTYTVVAGDYGWAIASSLGCSFDDLNAANPGVDWDDLQIGQTLNIPADATGSSTSTTPSSFGTVVASGTTYDSQWTSSPSVAASASTSAASAGSSATSDSSSGPGSASAASAASSAISDAMTSSGLSSDSDSNPVTLASSSNSATASAAAIPTSTVSAVVTSSSTSGTVAVADGATSSGDDASSTDTLTTSVAAYASPATSTMNQFTSSQPSSISNAVSPVTARPSLAKMVCNQDNCLRNLIDPRYSSVMRGFCAGYTTTESNTAPLPTFLGGCSANVNRVSSACSCLIASFGTGTATSGTPAMTGPPLRAGSPSWKQTPSWKLKRSPLRWNRPAL</sequence>
<feature type="domain" description="LysM" evidence="3">
    <location>
        <begin position="358"/>
        <end position="402"/>
    </location>
</feature>
<dbReference type="Pfam" id="PF01476">
    <property type="entry name" value="LysM"/>
    <property type="match status" value="2"/>
</dbReference>
<dbReference type="PANTHER" id="PTHR10963:SF68">
    <property type="entry name" value="GLYCOSIDASE CRH1-RELATED"/>
    <property type="match status" value="1"/>
</dbReference>
<dbReference type="Gene3D" id="3.10.350.10">
    <property type="entry name" value="LysM domain"/>
    <property type="match status" value="2"/>
</dbReference>
<feature type="compositionally biased region" description="Low complexity" evidence="1">
    <location>
        <begin position="561"/>
        <end position="585"/>
    </location>
</feature>
<dbReference type="Proteomes" id="UP000053411">
    <property type="component" value="Unassembled WGS sequence"/>
</dbReference>
<dbReference type="InterPro" id="IPR000757">
    <property type="entry name" value="Beta-glucanase-like"/>
</dbReference>
<evidence type="ECO:0000259" key="2">
    <source>
        <dbReference type="PROSITE" id="PS51762"/>
    </source>
</evidence>
<reference evidence="4 5" key="1">
    <citation type="submission" date="2015-01" db="EMBL/GenBank/DDBJ databases">
        <title>The Genome Sequence of Fonsecaea multimorphosa CBS 102226.</title>
        <authorList>
            <consortium name="The Broad Institute Genomics Platform"/>
            <person name="Cuomo C."/>
            <person name="de Hoog S."/>
            <person name="Gorbushina A."/>
            <person name="Stielow B."/>
            <person name="Teixiera M."/>
            <person name="Abouelleil A."/>
            <person name="Chapman S.B."/>
            <person name="Priest M."/>
            <person name="Young S.K."/>
            <person name="Wortman J."/>
            <person name="Nusbaum C."/>
            <person name="Birren B."/>
        </authorList>
    </citation>
    <scope>NUCLEOTIDE SEQUENCE [LARGE SCALE GENOMIC DNA]</scope>
    <source>
        <strain evidence="4 5">CBS 102226</strain>
    </source>
</reference>
<dbReference type="OrthoDB" id="4781at2759"/>
<dbReference type="SMART" id="SM00257">
    <property type="entry name" value="LysM"/>
    <property type="match status" value="2"/>
</dbReference>